<protein>
    <recommendedName>
        <fullName evidence="4">AAA family ATPase</fullName>
    </recommendedName>
</protein>
<dbReference type="SUPFAM" id="SSF52540">
    <property type="entry name" value="P-loop containing nucleoside triphosphate hydrolases"/>
    <property type="match status" value="1"/>
</dbReference>
<dbReference type="Proteomes" id="UP000217334">
    <property type="component" value="Chromosome"/>
</dbReference>
<reference evidence="3" key="1">
    <citation type="submission" date="2017-06" db="EMBL/GenBank/DDBJ databases">
        <title>Capnocytophaga spp. assemblies.</title>
        <authorList>
            <person name="Gulvik C.A."/>
        </authorList>
    </citation>
    <scope>NUCLEOTIDE SEQUENCE [LARGE SCALE GENOMIC DNA]</scope>
    <source>
        <strain evidence="3">H4486</strain>
    </source>
</reference>
<dbReference type="Pfam" id="PF13481">
    <property type="entry name" value="AAA_25"/>
    <property type="match status" value="1"/>
</dbReference>
<dbReference type="AlphaFoldDB" id="A0A250F2G2"/>
<name>A0A250F2G2_CAPSP</name>
<dbReference type="InterPro" id="IPR027417">
    <property type="entry name" value="P-loop_NTPase"/>
</dbReference>
<dbReference type="EMBL" id="CP022383">
    <property type="protein sequence ID" value="ATA79333.1"/>
    <property type="molecule type" value="Genomic_DNA"/>
</dbReference>
<evidence type="ECO:0008006" key="4">
    <source>
        <dbReference type="Google" id="ProtNLM"/>
    </source>
</evidence>
<accession>A0A250F2G2</accession>
<evidence type="ECO:0000313" key="3">
    <source>
        <dbReference type="Proteomes" id="UP000217334"/>
    </source>
</evidence>
<evidence type="ECO:0000256" key="1">
    <source>
        <dbReference type="SAM" id="MobiDB-lite"/>
    </source>
</evidence>
<gene>
    <name evidence="2" type="ORF">CGC59_06420</name>
</gene>
<feature type="region of interest" description="Disordered" evidence="1">
    <location>
        <begin position="287"/>
        <end position="328"/>
    </location>
</feature>
<evidence type="ECO:0000313" key="2">
    <source>
        <dbReference type="EMBL" id="ATA79333.1"/>
    </source>
</evidence>
<organism evidence="2 3">
    <name type="scientific">Capnocytophaga sputigena</name>
    <dbReference type="NCBI Taxonomy" id="1019"/>
    <lineage>
        <taxon>Bacteria</taxon>
        <taxon>Pseudomonadati</taxon>
        <taxon>Bacteroidota</taxon>
        <taxon>Flavobacteriia</taxon>
        <taxon>Flavobacteriales</taxon>
        <taxon>Flavobacteriaceae</taxon>
        <taxon>Capnocytophaga</taxon>
    </lineage>
</organism>
<sequence>MSLKIQEIEEGVELSPFDDLWFAREYERAFVSLDKPIKPPEIIISIGEHQEYNNYVPTPVMTAGSFSVIAAPSKSKKTLFKTQLCATYIGGNASYRFPLLCSHRKNDDYILDFDTEQSEYYAQRTFRGVPKVVGRNYPNYLTFKILQLSVEERVAFIDKVLERFRGKVKLVFIDGVADLMNDVNNLEWSNQIVQKLIKWTDEYKIHICTIIHVAYGVTKATGHLGSAVTKKAETVFLLKLDENNKDIVEVVPQYTRGYPFEAFKFMVDSNDFTIYPYDEFTGTMAKPITMPQSSPPREPTQERNTNTIPTASPAEAFAKTPPNDGVPF</sequence>
<proteinExistence type="predicted"/>
<dbReference type="RefSeq" id="WP_095901276.1">
    <property type="nucleotide sequence ID" value="NZ_CP022383.1"/>
</dbReference>
<dbReference type="Gene3D" id="3.40.50.300">
    <property type="entry name" value="P-loop containing nucleotide triphosphate hydrolases"/>
    <property type="match status" value="1"/>
</dbReference>